<dbReference type="InterPro" id="IPR025348">
    <property type="entry name" value="DUF4252"/>
</dbReference>
<dbReference type="Proteomes" id="UP000249645">
    <property type="component" value="Unassembled WGS sequence"/>
</dbReference>
<dbReference type="Pfam" id="PF14060">
    <property type="entry name" value="DUF4252"/>
    <property type="match status" value="1"/>
</dbReference>
<comment type="caution">
    <text evidence="2">The sequence shown here is derived from an EMBL/GenBank/DDBJ whole genome shotgun (WGS) entry which is preliminary data.</text>
</comment>
<reference evidence="2 3" key="1">
    <citation type="submission" date="2017-11" db="EMBL/GenBank/DDBJ databases">
        <title>Infants hospitalized years apart are colonized by the same room-sourced microbial strains.</title>
        <authorList>
            <person name="Brooks B."/>
            <person name="Olm M.R."/>
            <person name="Firek B.A."/>
            <person name="Baker R."/>
            <person name="Thomas B.C."/>
            <person name="Morowitz M.J."/>
            <person name="Banfield J.F."/>
        </authorList>
    </citation>
    <scope>NUCLEOTIDE SEQUENCE [LARGE SCALE GENOMIC DNA]</scope>
    <source>
        <strain evidence="2">S2_009_000_R2_76</strain>
    </source>
</reference>
<keyword evidence="1" id="KW-0732">Signal</keyword>
<organism evidence="2 3">
    <name type="scientific">Pseudopedobacter saltans</name>
    <dbReference type="NCBI Taxonomy" id="151895"/>
    <lineage>
        <taxon>Bacteria</taxon>
        <taxon>Pseudomonadati</taxon>
        <taxon>Bacteroidota</taxon>
        <taxon>Sphingobacteriia</taxon>
        <taxon>Sphingobacteriales</taxon>
        <taxon>Sphingobacteriaceae</taxon>
        <taxon>Pseudopedobacter</taxon>
    </lineage>
</organism>
<evidence type="ECO:0000313" key="3">
    <source>
        <dbReference type="Proteomes" id="UP000249645"/>
    </source>
</evidence>
<feature type="chain" id="PRO_5015975384" description="DUF4252 domain-containing protein" evidence="1">
    <location>
        <begin position="19"/>
        <end position="146"/>
    </location>
</feature>
<dbReference type="EMBL" id="QFOI01000133">
    <property type="protein sequence ID" value="PZP48998.1"/>
    <property type="molecule type" value="Genomic_DNA"/>
</dbReference>
<protein>
    <recommendedName>
        <fullName evidence="4">DUF4252 domain-containing protein</fullName>
    </recommendedName>
</protein>
<accession>A0A2W5F0L9</accession>
<feature type="signal peptide" evidence="1">
    <location>
        <begin position="1"/>
        <end position="18"/>
    </location>
</feature>
<evidence type="ECO:0000313" key="2">
    <source>
        <dbReference type="EMBL" id="PZP48998.1"/>
    </source>
</evidence>
<evidence type="ECO:0008006" key="4">
    <source>
        <dbReference type="Google" id="ProtNLM"/>
    </source>
</evidence>
<proteinExistence type="predicted"/>
<name>A0A2W5F0L9_9SPHI</name>
<evidence type="ECO:0000256" key="1">
    <source>
        <dbReference type="SAM" id="SignalP"/>
    </source>
</evidence>
<gene>
    <name evidence="2" type="ORF">DI598_08855</name>
</gene>
<sequence>MKTLLTGLFVFLCSSIFAQLPSTATFKTLKSYKKINFTEVHQDGKDSITNKSIPMFVQTVTFDKESPSYQNALSTINKLTSLKDYQNLTSAKEDDNEIKVYNYDKKPDSEILVFSKDADGNVTFVSISAKNLTKEQKEQMRKVSIK</sequence>
<dbReference type="AlphaFoldDB" id="A0A2W5F0L9"/>